<evidence type="ECO:0000313" key="3">
    <source>
        <dbReference type="Proteomes" id="UP000660611"/>
    </source>
</evidence>
<evidence type="ECO:0000256" key="1">
    <source>
        <dbReference type="SAM" id="MobiDB-lite"/>
    </source>
</evidence>
<feature type="region of interest" description="Disordered" evidence="1">
    <location>
        <begin position="176"/>
        <end position="196"/>
    </location>
</feature>
<reference evidence="2" key="1">
    <citation type="submission" date="2021-01" db="EMBL/GenBank/DDBJ databases">
        <title>Whole genome shotgun sequence of Dactylosporangium siamense NBRC 106093.</title>
        <authorList>
            <person name="Komaki H."/>
            <person name="Tamura T."/>
        </authorList>
    </citation>
    <scope>NUCLEOTIDE SEQUENCE</scope>
    <source>
        <strain evidence="2">NBRC 106093</strain>
    </source>
</reference>
<organism evidence="2 3">
    <name type="scientific">Dactylosporangium siamense</name>
    <dbReference type="NCBI Taxonomy" id="685454"/>
    <lineage>
        <taxon>Bacteria</taxon>
        <taxon>Bacillati</taxon>
        <taxon>Actinomycetota</taxon>
        <taxon>Actinomycetes</taxon>
        <taxon>Micromonosporales</taxon>
        <taxon>Micromonosporaceae</taxon>
        <taxon>Dactylosporangium</taxon>
    </lineage>
</organism>
<comment type="caution">
    <text evidence="2">The sequence shown here is derived from an EMBL/GenBank/DDBJ whole genome shotgun (WGS) entry which is preliminary data.</text>
</comment>
<accession>A0A919PS99</accession>
<evidence type="ECO:0000313" key="2">
    <source>
        <dbReference type="EMBL" id="GIG49282.1"/>
    </source>
</evidence>
<keyword evidence="3" id="KW-1185">Reference proteome</keyword>
<sequence length="362" mass="37973">MSDHESYRRWRLPELWQMLAADNATDAHLHVTTLRRQQTALEAQRDRLRTLRDQLAQAWPPEKSEAATAFIQRINDMIRAMSLTASGAAEVRSRVSLIVEALDQARTELAPLIEQYQRTADLPDQRVGKQARKLLDERARRILMTADAAVVDPAAALNVQLPAYERFSMQTTVAAPVGGGDPTGGNSGGSSGRRGLVPVPRFDPPEPAAQSPNAEFGLAAGDLDTARPVPSIGLAMDPAGSIGGAADRSVLGPGRILVPGGVAPPGSAGANVAVDMRGVIGGGGSGARPAISTPGVGATAARGTGGATGYRDRSFGVHANRRRAAREGSDEPWSVQQGVRPLIDVPPVRADDPGPGVIGIDR</sequence>
<proteinExistence type="predicted"/>
<dbReference type="AlphaFoldDB" id="A0A919PS99"/>
<feature type="region of interest" description="Disordered" evidence="1">
    <location>
        <begin position="291"/>
        <end position="362"/>
    </location>
</feature>
<dbReference type="EMBL" id="BONQ01000115">
    <property type="protein sequence ID" value="GIG49282.1"/>
    <property type="molecule type" value="Genomic_DNA"/>
</dbReference>
<feature type="compositionally biased region" description="Gly residues" evidence="1">
    <location>
        <begin position="177"/>
        <end position="192"/>
    </location>
</feature>
<gene>
    <name evidence="2" type="ORF">Dsi01nite_073230</name>
</gene>
<dbReference type="Proteomes" id="UP000660611">
    <property type="component" value="Unassembled WGS sequence"/>
</dbReference>
<protein>
    <submittedName>
        <fullName evidence="2">Uncharacterized protein</fullName>
    </submittedName>
</protein>
<feature type="compositionally biased region" description="Low complexity" evidence="1">
    <location>
        <begin position="293"/>
        <end position="302"/>
    </location>
</feature>
<dbReference type="RefSeq" id="WP_203850972.1">
    <property type="nucleotide sequence ID" value="NZ_BAAAVW010000001.1"/>
</dbReference>
<name>A0A919PS99_9ACTN</name>